<dbReference type="HOGENOM" id="CLU_139747_1_0_0"/>
<keyword evidence="1" id="KW-0732">Signal</keyword>
<dbReference type="InterPro" id="IPR024447">
    <property type="entry name" value="YXWGXW_rpt"/>
</dbReference>
<accession>I3ZJ74</accession>
<dbReference type="eggNOG" id="ENOG5033IE5">
    <property type="taxonomic scope" value="Bacteria"/>
</dbReference>
<feature type="signal peptide" evidence="1">
    <location>
        <begin position="1"/>
        <end position="19"/>
    </location>
</feature>
<evidence type="ECO:0000256" key="1">
    <source>
        <dbReference type="SAM" id="SignalP"/>
    </source>
</evidence>
<protein>
    <recommendedName>
        <fullName evidence="4">YXWGXW repeat-containing protein</fullName>
    </recommendedName>
</protein>
<dbReference type="Pfam" id="PF12779">
    <property type="entry name" value="WXXGXW"/>
    <property type="match status" value="1"/>
</dbReference>
<dbReference type="EMBL" id="CP003379">
    <property type="protein sequence ID" value="AFL89292.1"/>
    <property type="molecule type" value="Genomic_DNA"/>
</dbReference>
<evidence type="ECO:0000313" key="2">
    <source>
        <dbReference type="EMBL" id="AFL89292.1"/>
    </source>
</evidence>
<evidence type="ECO:0000313" key="3">
    <source>
        <dbReference type="Proteomes" id="UP000006056"/>
    </source>
</evidence>
<dbReference type="KEGG" id="trs:Terro_3060"/>
<feature type="chain" id="PRO_5003684167" description="YXWGXW repeat-containing protein" evidence="1">
    <location>
        <begin position="20"/>
        <end position="96"/>
    </location>
</feature>
<organism evidence="2 3">
    <name type="scientific">Terriglobus roseus (strain DSM 18391 / NRRL B-41598 / KBS 63)</name>
    <dbReference type="NCBI Taxonomy" id="926566"/>
    <lineage>
        <taxon>Bacteria</taxon>
        <taxon>Pseudomonadati</taxon>
        <taxon>Acidobacteriota</taxon>
        <taxon>Terriglobia</taxon>
        <taxon>Terriglobales</taxon>
        <taxon>Acidobacteriaceae</taxon>
        <taxon>Terriglobus</taxon>
    </lineage>
</organism>
<dbReference type="STRING" id="926566.Terro_3060"/>
<proteinExistence type="predicted"/>
<reference evidence="2 3" key="1">
    <citation type="submission" date="2012-06" db="EMBL/GenBank/DDBJ databases">
        <title>Complete genome of Terriglobus roseus DSM 18391.</title>
        <authorList>
            <consortium name="US DOE Joint Genome Institute (JGI-PGF)"/>
            <person name="Lucas S."/>
            <person name="Copeland A."/>
            <person name="Lapidus A."/>
            <person name="Glavina del Rio T."/>
            <person name="Dalin E."/>
            <person name="Tice H."/>
            <person name="Bruce D."/>
            <person name="Goodwin L."/>
            <person name="Pitluck S."/>
            <person name="Peters L."/>
            <person name="Mikhailova N."/>
            <person name="Munk A.C.C."/>
            <person name="Kyrpides N."/>
            <person name="Mavromatis K."/>
            <person name="Ivanova N."/>
            <person name="Brettin T."/>
            <person name="Detter J.C."/>
            <person name="Han C."/>
            <person name="Larimer F."/>
            <person name="Land M."/>
            <person name="Hauser L."/>
            <person name="Markowitz V."/>
            <person name="Cheng J.-F."/>
            <person name="Hugenholtz P."/>
            <person name="Woyke T."/>
            <person name="Wu D."/>
            <person name="Brambilla E."/>
            <person name="Klenk H.-P."/>
            <person name="Eisen J.A."/>
        </authorList>
    </citation>
    <scope>NUCLEOTIDE SEQUENCE [LARGE SCALE GENOMIC DNA]</scope>
    <source>
        <strain evidence="3">DSM 18391 / NRRL B-41598 / KBS 63</strain>
    </source>
</reference>
<dbReference type="Proteomes" id="UP000006056">
    <property type="component" value="Chromosome"/>
</dbReference>
<dbReference type="RefSeq" id="WP_014786556.1">
    <property type="nucleotide sequence ID" value="NC_018014.1"/>
</dbReference>
<sequence length="96" mass="10967">MLKKTVPLALLLLIGSAAAEAQVAIRIGPPAPIVERYGPPPRPGYVWQSGYHRWNGRRYVWTAGHWGRPPRPGATWVPGDYDHRGDGYYFHRGYWR</sequence>
<dbReference type="AlphaFoldDB" id="I3ZJ74"/>
<keyword evidence="3" id="KW-1185">Reference proteome</keyword>
<name>I3ZJ74_TERRK</name>
<gene>
    <name evidence="2" type="ordered locus">Terro_3060</name>
</gene>
<dbReference type="OrthoDB" id="121499at2"/>
<evidence type="ECO:0008006" key="4">
    <source>
        <dbReference type="Google" id="ProtNLM"/>
    </source>
</evidence>